<organism evidence="1 2">
    <name type="scientific">Bugula neritina</name>
    <name type="common">Brown bryozoan</name>
    <name type="synonym">Sertularia neritina</name>
    <dbReference type="NCBI Taxonomy" id="10212"/>
    <lineage>
        <taxon>Eukaryota</taxon>
        <taxon>Metazoa</taxon>
        <taxon>Spiralia</taxon>
        <taxon>Lophotrochozoa</taxon>
        <taxon>Bryozoa</taxon>
        <taxon>Gymnolaemata</taxon>
        <taxon>Cheilostomatida</taxon>
        <taxon>Flustrina</taxon>
        <taxon>Buguloidea</taxon>
        <taxon>Bugulidae</taxon>
        <taxon>Bugula</taxon>
    </lineage>
</organism>
<evidence type="ECO:0000313" key="2">
    <source>
        <dbReference type="Proteomes" id="UP000593567"/>
    </source>
</evidence>
<dbReference type="AlphaFoldDB" id="A0A7J7KAW7"/>
<gene>
    <name evidence="1" type="ORF">EB796_006281</name>
</gene>
<proteinExistence type="predicted"/>
<evidence type="ECO:0000313" key="1">
    <source>
        <dbReference type="EMBL" id="KAF6035407.1"/>
    </source>
</evidence>
<reference evidence="1" key="1">
    <citation type="submission" date="2020-06" db="EMBL/GenBank/DDBJ databases">
        <title>Draft genome of Bugula neritina, a colonial animal packing powerful symbionts and potential medicines.</title>
        <authorList>
            <person name="Rayko M."/>
        </authorList>
    </citation>
    <scope>NUCLEOTIDE SEQUENCE [LARGE SCALE GENOMIC DNA]</scope>
    <source>
        <strain evidence="1">Kwan_BN1</strain>
    </source>
</reference>
<dbReference type="EMBL" id="VXIV02000882">
    <property type="protein sequence ID" value="KAF6035407.1"/>
    <property type="molecule type" value="Genomic_DNA"/>
</dbReference>
<dbReference type="OrthoDB" id="5960337at2759"/>
<accession>A0A7J7KAW7</accession>
<keyword evidence="2" id="KW-1185">Reference proteome</keyword>
<comment type="caution">
    <text evidence="1">The sequence shown here is derived from an EMBL/GenBank/DDBJ whole genome shotgun (WGS) entry which is preliminary data.</text>
</comment>
<sequence>MASSTTFDLVFSHCPESLSASTNAQCEANFEPSMKYDSQLAAKLATWSSLTYVDPNIHDKASIQSAVWSQFNGTYQVMPYFKKIHEGLYPCVMSLVKELLDVMPTAEVLVTGHSFG</sequence>
<dbReference type="Proteomes" id="UP000593567">
    <property type="component" value="Unassembled WGS sequence"/>
</dbReference>
<name>A0A7J7KAW7_BUGNE</name>
<protein>
    <submittedName>
        <fullName evidence="1">Uncharacterized protein</fullName>
    </submittedName>
</protein>